<evidence type="ECO:0000259" key="1">
    <source>
        <dbReference type="Pfam" id="PF07734"/>
    </source>
</evidence>
<gene>
    <name evidence="2" type="ORF">MERR_LOCUS33013</name>
</gene>
<dbReference type="InterPro" id="IPR017451">
    <property type="entry name" value="F-box-assoc_interact_dom"/>
</dbReference>
<dbReference type="Pfam" id="PF07734">
    <property type="entry name" value="FBA_1"/>
    <property type="match status" value="1"/>
</dbReference>
<dbReference type="InterPro" id="IPR006527">
    <property type="entry name" value="F-box-assoc_dom_typ1"/>
</dbReference>
<organism evidence="2 3">
    <name type="scientific">Microthlaspi erraticum</name>
    <dbReference type="NCBI Taxonomy" id="1685480"/>
    <lineage>
        <taxon>Eukaryota</taxon>
        <taxon>Viridiplantae</taxon>
        <taxon>Streptophyta</taxon>
        <taxon>Embryophyta</taxon>
        <taxon>Tracheophyta</taxon>
        <taxon>Spermatophyta</taxon>
        <taxon>Magnoliopsida</taxon>
        <taxon>eudicotyledons</taxon>
        <taxon>Gunneridae</taxon>
        <taxon>Pentapetalae</taxon>
        <taxon>rosids</taxon>
        <taxon>malvids</taxon>
        <taxon>Brassicales</taxon>
        <taxon>Brassicaceae</taxon>
        <taxon>Coluteocarpeae</taxon>
        <taxon>Microthlaspi</taxon>
    </lineage>
</organism>
<comment type="caution">
    <text evidence="2">The sequence shown here is derived from an EMBL/GenBank/DDBJ whole genome shotgun (WGS) entry which is preliminary data.</text>
</comment>
<keyword evidence="3" id="KW-1185">Reference proteome</keyword>
<dbReference type="PANTHER" id="PTHR31672">
    <property type="entry name" value="BNACNNG10540D PROTEIN"/>
    <property type="match status" value="1"/>
</dbReference>
<dbReference type="SUPFAM" id="SSF89372">
    <property type="entry name" value="Fucose-specific lectin"/>
    <property type="match status" value="1"/>
</dbReference>
<feature type="domain" description="F-box associated beta-propeller type 1" evidence="1">
    <location>
        <begin position="55"/>
        <end position="322"/>
    </location>
</feature>
<evidence type="ECO:0000313" key="2">
    <source>
        <dbReference type="EMBL" id="CAA7045778.1"/>
    </source>
</evidence>
<reference evidence="2" key="1">
    <citation type="submission" date="2020-01" db="EMBL/GenBank/DDBJ databases">
        <authorList>
            <person name="Mishra B."/>
        </authorList>
    </citation>
    <scope>NUCLEOTIDE SEQUENCE [LARGE SCALE GENOMIC DNA]</scope>
</reference>
<accession>A0A6D2JPA1</accession>
<dbReference type="InterPro" id="IPR036047">
    <property type="entry name" value="F-box-like_dom_sf"/>
</dbReference>
<dbReference type="EMBL" id="CACVBM020001329">
    <property type="protein sequence ID" value="CAA7045778.1"/>
    <property type="molecule type" value="Genomic_DNA"/>
</dbReference>
<dbReference type="SUPFAM" id="SSF81383">
    <property type="entry name" value="F-box domain"/>
    <property type="match status" value="1"/>
</dbReference>
<dbReference type="AlphaFoldDB" id="A0A6D2JPA1"/>
<sequence>MPTVSDLSEDLVGEIFATVPFTSLKAVSTCKNWNALYGNQVFGKGSTTRKQFLGFTLIDYRVYSMKFDLQGILNDHEIGGPSIKQVSVLGQVEIYKLFHCNGLVLCVTKDHPGLLVWNPYLGKTRWIRPLNGLSIYGKYAFGYSNINGYPKILRIYVRKDGFYWSEIYDCNSKSWRVLGVTPEWHIKHHQSSMSLNGNTYFLAHEYRRKDSEIKTNHVWSLLSFDFTAERFGPLLPLPFQSYFPSSESVALSCVRDEQLALLYLRKNGMIMEIWTTTKIDPNSVSWSMFLKVDTKPLPPFPGLIMDGTFFIDEAHKKVVVSSFREYRLTKS</sequence>
<name>A0A6D2JPA1_9BRAS</name>
<dbReference type="Proteomes" id="UP000467841">
    <property type="component" value="Unassembled WGS sequence"/>
</dbReference>
<dbReference type="InterPro" id="IPR050796">
    <property type="entry name" value="SCF_F-box_component"/>
</dbReference>
<evidence type="ECO:0000313" key="3">
    <source>
        <dbReference type="Proteomes" id="UP000467841"/>
    </source>
</evidence>
<protein>
    <recommendedName>
        <fullName evidence="1">F-box associated beta-propeller type 1 domain-containing protein</fullName>
    </recommendedName>
</protein>
<dbReference type="OrthoDB" id="1853768at2759"/>
<dbReference type="PANTHER" id="PTHR31672:SF13">
    <property type="entry name" value="F-BOX PROTEIN CPR30-LIKE"/>
    <property type="match status" value="1"/>
</dbReference>
<dbReference type="NCBIfam" id="TIGR01640">
    <property type="entry name" value="F_box_assoc_1"/>
    <property type="match status" value="1"/>
</dbReference>
<proteinExistence type="predicted"/>